<dbReference type="InterPro" id="IPR005107">
    <property type="entry name" value="CO_DH_flav_C"/>
</dbReference>
<keyword evidence="9 14" id="KW-0408">Iron</keyword>
<feature type="binding site" evidence="13">
    <location>
        <begin position="192"/>
        <end position="199"/>
    </location>
    <ligand>
        <name>FAD</name>
        <dbReference type="ChEBI" id="CHEBI:57692"/>
    </ligand>
</feature>
<evidence type="ECO:0000256" key="5">
    <source>
        <dbReference type="ARBA" id="ARBA00022714"/>
    </source>
</evidence>
<dbReference type="EMBL" id="JBJQND010000018">
    <property type="protein sequence ID" value="KAL3836925.1"/>
    <property type="molecule type" value="Genomic_DNA"/>
</dbReference>
<dbReference type="InterPro" id="IPR008274">
    <property type="entry name" value="AldOxase/xan_DH_MoCoBD1"/>
</dbReference>
<feature type="chain" id="PRO_5044762273" description="FAD-binding PCMH-type domain-containing protein" evidence="15">
    <location>
        <begin position="19"/>
        <end position="1239"/>
    </location>
</feature>
<feature type="signal peptide" evidence="15">
    <location>
        <begin position="1"/>
        <end position="18"/>
    </location>
</feature>
<dbReference type="SUPFAM" id="SSF54665">
    <property type="entry name" value="CO dehydrogenase molybdoprotein N-domain-like"/>
    <property type="match status" value="1"/>
</dbReference>
<evidence type="ECO:0000256" key="1">
    <source>
        <dbReference type="ARBA" id="ARBA00001974"/>
    </source>
</evidence>
<feature type="binding site" evidence="14">
    <location>
        <position position="835"/>
    </location>
    <ligand>
        <name>Mo-molybdopterin</name>
        <dbReference type="ChEBI" id="CHEBI:71302"/>
    </ligand>
    <ligandPart>
        <name>Mo</name>
        <dbReference type="ChEBI" id="CHEBI:28685"/>
    </ligandPart>
</feature>
<dbReference type="InterPro" id="IPR012675">
    <property type="entry name" value="Beta-grasp_dom_sf"/>
</dbReference>
<dbReference type="PANTHER" id="PTHR45444:SF3">
    <property type="entry name" value="XANTHINE DEHYDROGENASE"/>
    <property type="match status" value="1"/>
</dbReference>
<evidence type="ECO:0000256" key="11">
    <source>
        <dbReference type="ARBA" id="ARBA00034078"/>
    </source>
</evidence>
<feature type="domain" description="FAD-binding PCMH-type" evidence="16">
    <location>
        <begin position="164"/>
        <end position="342"/>
    </location>
</feature>
<dbReference type="Pfam" id="PF00941">
    <property type="entry name" value="FAD_binding_5"/>
    <property type="match status" value="1"/>
</dbReference>
<dbReference type="PANTHER" id="PTHR45444">
    <property type="entry name" value="XANTHINE DEHYDROGENASE"/>
    <property type="match status" value="1"/>
</dbReference>
<sequence length="1239" mass="135978">MNPRHYSVSACLFPLCAAHGLAITTVEGVGNARAGLHEVQKRLIESYGLQCGFCTPGFVMSMFTLLRNDPTPSKDAIEQAIEGNLCRCTGYRSIVTAFQSFAEGECPLGEKCCKNEQYEEGKDQTQVSGSESQKKPVPADCTQTAVFPPELMLSDKCRTGTLTFKGSMYTWTEPLTLKDLLTLKQRNPDAPVMMGNSSIAFLIKSGGLKCTTLLYGKNIDELNDVRLTEEGIRIGPALTFTDLREILKELSEKLTDNKKRYIPAILYMVRRYGADQIRNVATLGGSLVSSRPHFDLPPLLTSIGASIEIASVNKTRTVKYNGSLDLAPEEIITSIILPYSTEDEYLEFFKVGERRTFSASTGNGALFVKFSKGRNTVESLRLCFGGFGNAMIIADKSAEKSRGRELNEVLLSDLLSSISEELQAKAAGTKSDPDYHVKLASGFLFKFYISVLTQRNGLSTPEETGSAIEPLTIIPYESTQIFENVPSDQEQTDAVGRPVPSVSSQGMVTGDAVFIDDVSKFENELFLCLVNSSRCHATITDVDASEALQMPGVRGFINHRDVPGDNHWGPLLPDEEVFASKEVTYVGCTIGAVVADTREQAMLAAKAVKIKYKDIDAVVSLQDAIQKESFYPFQEELVAGDVIEGFRVSDHVIEGEFETGRQEHFYMETQSTIAVPRTENNEMELFVGTADLATTQNSLSKILHVPCNKIVVRTKRLGGAFGGKATSQIHAAGPAVVAAYKLRRPIRCILSREDDMLITGKRHAYYVKYKVGFDKSGKIKAVEAELYSDGGHSVDYSPMVLEHTMLMLESTYKIPNLKLNGRVCKTNTATGTAMRGFGNVQAAVMMEEIIFRISIALQVSQTQVRHANHLKEGDVLSYGMSLKNCTIGECWDKCAMDSRFEARVQAVQQFNKQNRWKKRGMTMTSCRFGIGFPKIFMLQGAALVHIYLDGSVLITTGGVEMGQGLNTKLIQVASRALGAPMEKIFINETSTQTVPNAMGTGGSTGADICGPAVIDACTKLTERLAPFKEKIPDGNWERWVLAAYFERVQLSVTGFYKAKKDADFDLKEKTGQPCDYFTYGVACSEVELDCLTGESQVLQTDIVMDVGKSLNPIIDIGQIEGAFIQGLGMMTSEKVIIAEDGRMINCSPLSYRIPNVSGIPRKFNVTLLKNENAVTHLYSSKGIGEPPLLLATSVFMAIKAAIQEARKEIGLSGYFRLDCPATVEQIRLACGDQLVKSRK</sequence>
<dbReference type="SUPFAM" id="SSF56176">
    <property type="entry name" value="FAD-binding/transporter-associated domain-like"/>
    <property type="match status" value="1"/>
</dbReference>
<dbReference type="GO" id="GO:0051537">
    <property type="term" value="F:2 iron, 2 sulfur cluster binding"/>
    <property type="evidence" value="ECO:0007669"/>
    <property type="project" value="UniProtKB-KW"/>
</dbReference>
<dbReference type="InterPro" id="IPR046867">
    <property type="entry name" value="AldOxase/xan_DH_MoCoBD2"/>
</dbReference>
<dbReference type="InterPro" id="IPR036318">
    <property type="entry name" value="FAD-bd_PCMH-like_sf"/>
</dbReference>
<dbReference type="InterPro" id="IPR036683">
    <property type="entry name" value="CO_DH_flav_C_dom_sf"/>
</dbReference>
<dbReference type="SUPFAM" id="SSF47741">
    <property type="entry name" value="CO dehydrogenase ISP C-domain like"/>
    <property type="match status" value="1"/>
</dbReference>
<evidence type="ECO:0000259" key="16">
    <source>
        <dbReference type="PROSITE" id="PS51387"/>
    </source>
</evidence>
<evidence type="ECO:0000256" key="13">
    <source>
        <dbReference type="PIRSR" id="PIRSR000127-2"/>
    </source>
</evidence>
<dbReference type="GO" id="GO:0046872">
    <property type="term" value="F:metal ion binding"/>
    <property type="evidence" value="ECO:0007669"/>
    <property type="project" value="UniProtKB-KW"/>
</dbReference>
<dbReference type="Proteomes" id="UP001634394">
    <property type="component" value="Unassembled WGS sequence"/>
</dbReference>
<keyword evidence="7 13" id="KW-0274">FAD</keyword>
<keyword evidence="3 14" id="KW-0500">Molybdenum</keyword>
<dbReference type="Pfam" id="PF03450">
    <property type="entry name" value="CO_deh_flav_C"/>
    <property type="match status" value="1"/>
</dbReference>
<keyword evidence="6 14" id="KW-0479">Metal-binding</keyword>
<evidence type="ECO:0000256" key="15">
    <source>
        <dbReference type="SAM" id="SignalP"/>
    </source>
</evidence>
<dbReference type="InterPro" id="IPR036856">
    <property type="entry name" value="Ald_Oxase/Xan_DH_a/b_sf"/>
</dbReference>
<feature type="binding site" evidence="14">
    <location>
        <position position="54"/>
    </location>
    <ligand>
        <name>[2Fe-2S] cluster</name>
        <dbReference type="ChEBI" id="CHEBI:190135"/>
        <label>2</label>
    </ligand>
</feature>
<dbReference type="Pfam" id="PF01799">
    <property type="entry name" value="Fer2_2"/>
    <property type="match status" value="1"/>
</dbReference>
<dbReference type="SUPFAM" id="SSF55447">
    <property type="entry name" value="CO dehydrogenase flavoprotein C-terminal domain-like"/>
    <property type="match status" value="1"/>
</dbReference>
<feature type="binding site" evidence="14">
    <location>
        <position position="86"/>
    </location>
    <ligand>
        <name>[2Fe-2S] cluster</name>
        <dbReference type="ChEBI" id="CHEBI:190135"/>
        <label>2</label>
    </ligand>
</feature>
<keyword evidence="4" id="KW-0285">Flavoprotein</keyword>
<feature type="binding site" evidence="13">
    <location>
        <position position="350"/>
    </location>
    <ligand>
        <name>FAD</name>
        <dbReference type="ChEBI" id="CHEBI:57692"/>
    </ligand>
</feature>
<evidence type="ECO:0000256" key="6">
    <source>
        <dbReference type="ARBA" id="ARBA00022723"/>
    </source>
</evidence>
<feature type="active site" description="Proton acceptor" evidence="12">
    <location>
        <position position="1185"/>
    </location>
</feature>
<comment type="cofactor">
    <cofactor evidence="1 13">
        <name>FAD</name>
        <dbReference type="ChEBI" id="CHEBI:57692"/>
    </cofactor>
</comment>
<feature type="binding site" evidence="13">
    <location>
        <position position="837"/>
    </location>
    <ligand>
        <name>substrate</name>
    </ligand>
</feature>
<dbReference type="InterPro" id="IPR016169">
    <property type="entry name" value="FAD-bd_PCMH_sub2"/>
</dbReference>
<dbReference type="Gene3D" id="1.10.150.120">
    <property type="entry name" value="[2Fe-2S]-binding domain"/>
    <property type="match status" value="1"/>
</dbReference>
<keyword evidence="15" id="KW-0732">Signal</keyword>
<dbReference type="Gene3D" id="3.30.43.10">
    <property type="entry name" value="Uridine Diphospho-n-acetylenolpyruvylglucosamine Reductase, domain 2"/>
    <property type="match status" value="1"/>
</dbReference>
<organism evidence="17 18">
    <name type="scientific">Sinanodonta woodiana</name>
    <name type="common">Chinese pond mussel</name>
    <name type="synonym">Anodonta woodiana</name>
    <dbReference type="NCBI Taxonomy" id="1069815"/>
    <lineage>
        <taxon>Eukaryota</taxon>
        <taxon>Metazoa</taxon>
        <taxon>Spiralia</taxon>
        <taxon>Lophotrochozoa</taxon>
        <taxon>Mollusca</taxon>
        <taxon>Bivalvia</taxon>
        <taxon>Autobranchia</taxon>
        <taxon>Heteroconchia</taxon>
        <taxon>Palaeoheterodonta</taxon>
        <taxon>Unionida</taxon>
        <taxon>Unionoidea</taxon>
        <taxon>Unionidae</taxon>
        <taxon>Unioninae</taxon>
        <taxon>Sinanodonta</taxon>
    </lineage>
</organism>
<dbReference type="InterPro" id="IPR016208">
    <property type="entry name" value="Ald_Oxase/xanthine_DH-like"/>
</dbReference>
<dbReference type="SMART" id="SM01008">
    <property type="entry name" value="Ald_Xan_dh_C"/>
    <property type="match status" value="1"/>
</dbReference>
<dbReference type="FunFam" id="3.90.1170.50:FF:000001">
    <property type="entry name" value="Aldehyde oxidase 1"/>
    <property type="match status" value="1"/>
</dbReference>
<keyword evidence="18" id="KW-1185">Reference proteome</keyword>
<feature type="binding site" evidence="14">
    <location>
        <position position="11"/>
    </location>
    <ligand>
        <name>[2Fe-2S] cluster</name>
        <dbReference type="ChEBI" id="CHEBI:190135"/>
        <label>1</label>
    </ligand>
</feature>
<evidence type="ECO:0000256" key="8">
    <source>
        <dbReference type="ARBA" id="ARBA00023002"/>
    </source>
</evidence>
<dbReference type="InterPro" id="IPR037165">
    <property type="entry name" value="AldOxase/xan_DH_Mopterin-bd_sf"/>
</dbReference>
<gene>
    <name evidence="17" type="ORF">ACJMK2_022331</name>
</gene>
<comment type="cofactor">
    <cofactor evidence="14">
        <name>Mo-molybdopterin</name>
        <dbReference type="ChEBI" id="CHEBI:71302"/>
    </cofactor>
    <text evidence="14">Binds 1 Mo-molybdopterin (Mo-MPT) cofactor per subunit.</text>
</comment>
<dbReference type="InterPro" id="IPR036884">
    <property type="entry name" value="2Fe-2S-bd_dom_sf"/>
</dbReference>
<feature type="binding site" evidence="14">
    <location>
        <position position="51"/>
    </location>
    <ligand>
        <name>[2Fe-2S] cluster</name>
        <dbReference type="ChEBI" id="CHEBI:190135"/>
        <label>2</label>
    </ligand>
</feature>
<evidence type="ECO:0000256" key="3">
    <source>
        <dbReference type="ARBA" id="ARBA00022505"/>
    </source>
</evidence>
<dbReference type="Gene3D" id="3.30.390.50">
    <property type="entry name" value="CO dehydrogenase flavoprotein, C-terminal domain"/>
    <property type="match status" value="1"/>
</dbReference>
<dbReference type="GO" id="GO:0016491">
    <property type="term" value="F:oxidoreductase activity"/>
    <property type="evidence" value="ECO:0007669"/>
    <property type="project" value="UniProtKB-KW"/>
</dbReference>
<dbReference type="FunFam" id="3.30.365.10:FF:000001">
    <property type="entry name" value="Xanthine dehydrogenase oxidase"/>
    <property type="match status" value="1"/>
</dbReference>
<dbReference type="PIRSF" id="PIRSF000127">
    <property type="entry name" value="Xanthine_DH"/>
    <property type="match status" value="1"/>
</dbReference>
<keyword evidence="5 14" id="KW-0001">2Fe-2S</keyword>
<proteinExistence type="inferred from homology"/>
<feature type="binding site" evidence="13">
    <location>
        <position position="295"/>
    </location>
    <ligand>
        <name>FAD</name>
        <dbReference type="ChEBI" id="CHEBI:57692"/>
    </ligand>
</feature>
<comment type="cofactor">
    <cofactor evidence="11">
        <name>[2Fe-2S] cluster</name>
        <dbReference type="ChEBI" id="CHEBI:190135"/>
    </cofactor>
</comment>
<keyword evidence="8" id="KW-0560">Oxidoreductase</keyword>
<dbReference type="Gene3D" id="3.90.1170.50">
    <property type="entry name" value="Aldehyde oxidase/xanthine dehydrogenase, a/b hammerhead"/>
    <property type="match status" value="1"/>
</dbReference>
<feature type="binding site" evidence="14">
    <location>
        <position position="721"/>
    </location>
    <ligand>
        <name>Mo-molybdopterin</name>
        <dbReference type="ChEBI" id="CHEBI:71302"/>
    </ligand>
    <ligandPart>
        <name>Mo</name>
        <dbReference type="ChEBI" id="CHEBI:28685"/>
    </ligandPart>
</feature>
<evidence type="ECO:0000256" key="9">
    <source>
        <dbReference type="ARBA" id="ARBA00023004"/>
    </source>
</evidence>
<dbReference type="SMART" id="SM01092">
    <property type="entry name" value="CO_deh_flav_C"/>
    <property type="match status" value="1"/>
</dbReference>
<comment type="cofactor">
    <cofactor evidence="14">
        <name>[2Fe-2S] cluster</name>
        <dbReference type="ChEBI" id="CHEBI:190135"/>
    </cofactor>
    <text evidence="14">Binds 2 [2Fe-2S] clusters.</text>
</comment>
<comment type="caution">
    <text evidence="17">The sequence shown here is derived from an EMBL/GenBank/DDBJ whole genome shotgun (WGS) entry which is preliminary data.</text>
</comment>
<evidence type="ECO:0000256" key="10">
    <source>
        <dbReference type="ARBA" id="ARBA00023014"/>
    </source>
</evidence>
<dbReference type="InterPro" id="IPR016166">
    <property type="entry name" value="FAD-bd_PCMH"/>
</dbReference>
<dbReference type="Pfam" id="PF02738">
    <property type="entry name" value="MoCoBD_1"/>
    <property type="match status" value="1"/>
</dbReference>
<dbReference type="Pfam" id="PF20256">
    <property type="entry name" value="MoCoBD_2"/>
    <property type="match status" value="1"/>
</dbReference>
<name>A0ABD3TJP3_SINWO</name>
<dbReference type="AlphaFoldDB" id="A0ABD3TJP3"/>
<reference evidence="17 18" key="1">
    <citation type="submission" date="2024-11" db="EMBL/GenBank/DDBJ databases">
        <title>Chromosome-level genome assembly of the freshwater bivalve Anodonta woodiana.</title>
        <authorList>
            <person name="Chen X."/>
        </authorList>
    </citation>
    <scope>NUCLEOTIDE SEQUENCE [LARGE SCALE GENOMIC DNA]</scope>
    <source>
        <strain evidence="17">MN2024</strain>
        <tissue evidence="17">Gills</tissue>
    </source>
</reference>
<dbReference type="Gene3D" id="3.30.365.10">
    <property type="entry name" value="Aldehyde oxidase/xanthine dehydrogenase, molybdopterin binding domain"/>
    <property type="match status" value="4"/>
</dbReference>
<comment type="similarity">
    <text evidence="2">Belongs to the xanthine dehydrogenase family.</text>
</comment>
<dbReference type="PROSITE" id="PS51387">
    <property type="entry name" value="FAD_PCMH"/>
    <property type="match status" value="1"/>
</dbReference>
<evidence type="ECO:0000256" key="14">
    <source>
        <dbReference type="PIRSR" id="PIRSR000127-3"/>
    </source>
</evidence>
<dbReference type="Pfam" id="PF01315">
    <property type="entry name" value="Ald_Xan_dh_C"/>
    <property type="match status" value="1"/>
</dbReference>
<dbReference type="InterPro" id="IPR002346">
    <property type="entry name" value="Mopterin_DH_FAD-bd"/>
</dbReference>
<protein>
    <recommendedName>
        <fullName evidence="16">FAD-binding PCMH-type domain-containing protein</fullName>
    </recommendedName>
</protein>
<keyword evidence="10 14" id="KW-0411">Iron-sulfur</keyword>
<evidence type="ECO:0000313" key="17">
    <source>
        <dbReference type="EMBL" id="KAL3836925.1"/>
    </source>
</evidence>
<dbReference type="InterPro" id="IPR002888">
    <property type="entry name" value="2Fe-2S-bd"/>
</dbReference>
<feature type="binding site" evidence="14">
    <location>
        <position position="1002"/>
    </location>
    <ligand>
        <name>Mo-molybdopterin</name>
        <dbReference type="ChEBI" id="CHEBI:71302"/>
    </ligand>
    <ligandPart>
        <name>Mo</name>
        <dbReference type="ChEBI" id="CHEBI:28685"/>
    </ligandPart>
</feature>
<dbReference type="SUPFAM" id="SSF56003">
    <property type="entry name" value="Molybdenum cofactor-binding domain"/>
    <property type="match status" value="1"/>
</dbReference>
<evidence type="ECO:0000256" key="12">
    <source>
        <dbReference type="PIRSR" id="PIRSR000127-1"/>
    </source>
</evidence>
<evidence type="ECO:0000256" key="2">
    <source>
        <dbReference type="ARBA" id="ARBA00006849"/>
    </source>
</evidence>
<feature type="binding site" evidence="14">
    <location>
        <position position="88"/>
    </location>
    <ligand>
        <name>[2Fe-2S] cluster</name>
        <dbReference type="ChEBI" id="CHEBI:190135"/>
        <label>2</label>
    </ligand>
</feature>
<dbReference type="InterPro" id="IPR000674">
    <property type="entry name" value="Ald_Oxase/Xan_DH_a/b"/>
</dbReference>
<dbReference type="Gene3D" id="3.10.20.30">
    <property type="match status" value="1"/>
</dbReference>
<evidence type="ECO:0000256" key="7">
    <source>
        <dbReference type="ARBA" id="ARBA00022827"/>
    </source>
</evidence>
<accession>A0ABD3TJP3</accession>
<dbReference type="InterPro" id="IPR016167">
    <property type="entry name" value="FAD-bd_PCMH_sub1"/>
</dbReference>
<dbReference type="FunFam" id="3.30.365.10:FF:000004">
    <property type="entry name" value="Xanthine dehydrogenase oxidase"/>
    <property type="match status" value="1"/>
</dbReference>
<evidence type="ECO:0000313" key="18">
    <source>
        <dbReference type="Proteomes" id="UP001634394"/>
    </source>
</evidence>
<evidence type="ECO:0000256" key="4">
    <source>
        <dbReference type="ARBA" id="ARBA00022630"/>
    </source>
</evidence>
<dbReference type="Gene3D" id="3.30.465.10">
    <property type="match status" value="1"/>
</dbReference>